<dbReference type="Pfam" id="PF09749">
    <property type="entry name" value="HVSL"/>
    <property type="match status" value="1"/>
</dbReference>
<evidence type="ECO:0000256" key="3">
    <source>
        <dbReference type="ARBA" id="ARBA00023239"/>
    </source>
</evidence>
<reference evidence="8" key="1">
    <citation type="submission" date="2020-11" db="EMBL/GenBank/DDBJ databases">
        <authorList>
            <person name="Tran Van P."/>
        </authorList>
    </citation>
    <scope>NUCLEOTIDE SEQUENCE</scope>
</reference>
<evidence type="ECO:0000256" key="1">
    <source>
        <dbReference type="ARBA" id="ARBA00022722"/>
    </source>
</evidence>
<gene>
    <name evidence="8" type="ORF">NMOB1V02_LOCUS2187</name>
</gene>
<accession>A0A7R9BFK1</accession>
<comment type="similarity">
    <text evidence="6">Belongs to the 2H phosphoesterase superfamily. USB1 family.</text>
</comment>
<keyword evidence="2 6" id="KW-0378">Hydrolase</keyword>
<keyword evidence="9" id="KW-1185">Reference proteome</keyword>
<dbReference type="EMBL" id="CAJPEX010000239">
    <property type="protein sequence ID" value="CAG0914503.1"/>
    <property type="molecule type" value="Genomic_DNA"/>
</dbReference>
<evidence type="ECO:0000256" key="6">
    <source>
        <dbReference type="HAMAP-Rule" id="MF_03040"/>
    </source>
</evidence>
<dbReference type="HAMAP" id="MF_03040">
    <property type="entry name" value="USB1"/>
    <property type="match status" value="1"/>
</dbReference>
<dbReference type="AlphaFoldDB" id="A0A7R9BFK1"/>
<comment type="subcellular location">
    <subcellularLocation>
        <location evidence="6">Nucleus</location>
    </subcellularLocation>
</comment>
<dbReference type="GO" id="GO:1990838">
    <property type="term" value="F:poly(U)-specific exoribonuclease activity, producing 3' uridine cyclic phosphate ends"/>
    <property type="evidence" value="ECO:0007669"/>
    <property type="project" value="UniProtKB-UniRule"/>
</dbReference>
<dbReference type="InterPro" id="IPR027521">
    <property type="entry name" value="Usb1"/>
</dbReference>
<evidence type="ECO:0000256" key="2">
    <source>
        <dbReference type="ARBA" id="ARBA00022801"/>
    </source>
</evidence>
<sequence length="267" mass="30144">MLNLVNYSDSESPGSSAEASPVLSPKRARLSDGNENRSSAEKSSLPSAQRLNRFLARIDAKLDSPDDHDGRLRSFPHEEGNWATHIYVPIDVSLVMDSLLQVLGEGQDLRTFPLSDLHISLSRTVSIRHHWIPDFEGRLRKVCDNSRKFAVSFSGVDVFVNDERTRTFLSLMVDCGFEQCSKLVGEVDDLFRSFDLPAFYSEQRFHASFAWCLGDRRDQLVNDVLPELIKHFSTASLAVENELSIPMDVPEIRMKAGNKLFRFPLGL</sequence>
<dbReference type="EMBL" id="OA882276">
    <property type="protein sequence ID" value="CAD7274351.1"/>
    <property type="molecule type" value="Genomic_DNA"/>
</dbReference>
<dbReference type="EC" id="3.1.4.-" evidence="6"/>
<dbReference type="Gene3D" id="3.90.1140.10">
    <property type="entry name" value="Cyclic phosphodiesterase"/>
    <property type="match status" value="1"/>
</dbReference>
<dbReference type="PANTHER" id="PTHR13522">
    <property type="entry name" value="U6 SNRNA PHOSPHODIESTERASE 1"/>
    <property type="match status" value="1"/>
</dbReference>
<dbReference type="GO" id="GO:0005634">
    <property type="term" value="C:nucleus"/>
    <property type="evidence" value="ECO:0007669"/>
    <property type="project" value="UniProtKB-SubCell"/>
</dbReference>
<evidence type="ECO:0000256" key="4">
    <source>
        <dbReference type="ARBA" id="ARBA00023242"/>
    </source>
</evidence>
<comment type="function">
    <text evidence="6">Phosphodiesterase responsible for the U6 snRNA 3' end processing. Acts as an exoribonuclease (RNase) responsible for trimming the poly(U) tract of the last nucleotides in the pre-U6 snRNA molecule, leading to the formation of mature U6 snRNA.</text>
</comment>
<evidence type="ECO:0000256" key="5">
    <source>
        <dbReference type="ARBA" id="ARBA00029300"/>
    </source>
</evidence>
<feature type="region of interest" description="Disordered" evidence="7">
    <location>
        <begin position="1"/>
        <end position="46"/>
    </location>
</feature>
<evidence type="ECO:0000313" key="8">
    <source>
        <dbReference type="EMBL" id="CAD7274351.1"/>
    </source>
</evidence>
<organism evidence="8">
    <name type="scientific">Notodromas monacha</name>
    <dbReference type="NCBI Taxonomy" id="399045"/>
    <lineage>
        <taxon>Eukaryota</taxon>
        <taxon>Metazoa</taxon>
        <taxon>Ecdysozoa</taxon>
        <taxon>Arthropoda</taxon>
        <taxon>Crustacea</taxon>
        <taxon>Oligostraca</taxon>
        <taxon>Ostracoda</taxon>
        <taxon>Podocopa</taxon>
        <taxon>Podocopida</taxon>
        <taxon>Cypridocopina</taxon>
        <taxon>Cypridoidea</taxon>
        <taxon>Cyprididae</taxon>
        <taxon>Notodromas</taxon>
    </lineage>
</organism>
<comment type="catalytic activity">
    <reaction evidence="5">
        <text>a 3'-end uridylyl-uridine-RNA = a 3'-end 2',3'-cyclophospho-uridine-RNA + uridine</text>
        <dbReference type="Rhea" id="RHEA:46052"/>
        <dbReference type="Rhea" id="RHEA-COMP:17384"/>
        <dbReference type="Rhea" id="RHEA-COMP:17385"/>
        <dbReference type="ChEBI" id="CHEBI:16704"/>
        <dbReference type="ChEBI" id="CHEBI:85643"/>
        <dbReference type="ChEBI" id="CHEBI:85644"/>
    </reaction>
    <physiologicalReaction direction="left-to-right" evidence="5">
        <dbReference type="Rhea" id="RHEA:46053"/>
    </physiologicalReaction>
</comment>
<dbReference type="GO" id="GO:0016829">
    <property type="term" value="F:lyase activity"/>
    <property type="evidence" value="ECO:0007669"/>
    <property type="project" value="UniProtKB-KW"/>
</dbReference>
<protein>
    <recommendedName>
        <fullName evidence="6">U6 snRNA phosphodiesterase</fullName>
        <ecNumber evidence="6">3.1.4.-</ecNumber>
    </recommendedName>
</protein>
<dbReference type="InterPro" id="IPR009097">
    <property type="entry name" value="Cyclic_Pdiesterase"/>
</dbReference>
<feature type="active site" description="Proton donor/acceptor" evidence="6">
    <location>
        <position position="206"/>
    </location>
</feature>
<evidence type="ECO:0000256" key="7">
    <source>
        <dbReference type="SAM" id="MobiDB-lite"/>
    </source>
</evidence>
<evidence type="ECO:0000313" key="9">
    <source>
        <dbReference type="Proteomes" id="UP000678499"/>
    </source>
</evidence>
<proteinExistence type="inferred from homology"/>
<feature type="compositionally biased region" description="Low complexity" evidence="7">
    <location>
        <begin position="8"/>
        <end position="21"/>
    </location>
</feature>
<dbReference type="GO" id="GO:0034477">
    <property type="term" value="P:U6 snRNA 3'-end processing"/>
    <property type="evidence" value="ECO:0007669"/>
    <property type="project" value="UniProtKB-UniRule"/>
</dbReference>
<keyword evidence="1 6" id="KW-0540">Nuclease</keyword>
<dbReference type="OrthoDB" id="49151at2759"/>
<dbReference type="Proteomes" id="UP000678499">
    <property type="component" value="Unassembled WGS sequence"/>
</dbReference>
<dbReference type="PANTHER" id="PTHR13522:SF3">
    <property type="entry name" value="U6 SNRNA PHOSPHODIESTERASE 1"/>
    <property type="match status" value="1"/>
</dbReference>
<feature type="active site" description="Proton donor/acceptor" evidence="6">
    <location>
        <position position="118"/>
    </location>
</feature>
<keyword evidence="3" id="KW-0456">Lyase</keyword>
<name>A0A7R9BFK1_9CRUS</name>
<dbReference type="SUPFAM" id="SSF55144">
    <property type="entry name" value="LigT-like"/>
    <property type="match status" value="1"/>
</dbReference>
<feature type="compositionally biased region" description="Basic and acidic residues" evidence="7">
    <location>
        <begin position="29"/>
        <end position="40"/>
    </location>
</feature>
<keyword evidence="4 6" id="KW-0539">Nucleus</keyword>